<gene>
    <name evidence="2" type="ORF">V6984_05745</name>
</gene>
<dbReference type="InterPro" id="IPR046947">
    <property type="entry name" value="LytR-like"/>
</dbReference>
<dbReference type="Proteomes" id="UP001451571">
    <property type="component" value="Chromosome"/>
</dbReference>
<reference evidence="2 3" key="1">
    <citation type="submission" date="2024-02" db="EMBL/GenBank/DDBJ databases">
        <title>Bacterial strain from lacustrine sediment.</title>
        <authorList>
            <person name="Petit C."/>
            <person name="Fadhlaoui K."/>
        </authorList>
    </citation>
    <scope>NUCLEOTIDE SEQUENCE [LARGE SCALE GENOMIC DNA]</scope>
    <source>
        <strain evidence="2 3">IPX-CK</strain>
    </source>
</reference>
<dbReference type="PANTHER" id="PTHR37299:SF1">
    <property type="entry name" value="STAGE 0 SPORULATION PROTEIN A HOMOLOG"/>
    <property type="match status" value="1"/>
</dbReference>
<proteinExistence type="predicted"/>
<feature type="domain" description="HTH LytTR-type" evidence="1">
    <location>
        <begin position="130"/>
        <end position="232"/>
    </location>
</feature>
<dbReference type="RefSeq" id="WP_342758823.1">
    <property type="nucleotide sequence ID" value="NZ_CP146256.1"/>
</dbReference>
<dbReference type="PANTHER" id="PTHR37299">
    <property type="entry name" value="TRANSCRIPTIONAL REGULATOR-RELATED"/>
    <property type="match status" value="1"/>
</dbReference>
<dbReference type="SMART" id="SM00850">
    <property type="entry name" value="LytTR"/>
    <property type="match status" value="1"/>
</dbReference>
<organism evidence="2 3">
    <name type="scientific">Kineothrix sedimenti</name>
    <dbReference type="NCBI Taxonomy" id="3123317"/>
    <lineage>
        <taxon>Bacteria</taxon>
        <taxon>Bacillati</taxon>
        <taxon>Bacillota</taxon>
        <taxon>Clostridia</taxon>
        <taxon>Lachnospirales</taxon>
        <taxon>Lachnospiraceae</taxon>
        <taxon>Kineothrix</taxon>
    </lineage>
</organism>
<keyword evidence="3" id="KW-1185">Reference proteome</keyword>
<evidence type="ECO:0000313" key="3">
    <source>
        <dbReference type="Proteomes" id="UP001451571"/>
    </source>
</evidence>
<dbReference type="PROSITE" id="PS50930">
    <property type="entry name" value="HTH_LYTTR"/>
    <property type="match status" value="1"/>
</dbReference>
<dbReference type="GO" id="GO:0003677">
    <property type="term" value="F:DNA binding"/>
    <property type="evidence" value="ECO:0007669"/>
    <property type="project" value="UniProtKB-KW"/>
</dbReference>
<dbReference type="Gene3D" id="2.40.50.1020">
    <property type="entry name" value="LytTr DNA-binding domain"/>
    <property type="match status" value="1"/>
</dbReference>
<dbReference type="EMBL" id="CP146256">
    <property type="protein sequence ID" value="XAH75259.1"/>
    <property type="molecule type" value="Genomic_DNA"/>
</dbReference>
<evidence type="ECO:0000259" key="1">
    <source>
        <dbReference type="PROSITE" id="PS50930"/>
    </source>
</evidence>
<evidence type="ECO:0000313" key="2">
    <source>
        <dbReference type="EMBL" id="XAH75259.1"/>
    </source>
</evidence>
<dbReference type="Pfam" id="PF04397">
    <property type="entry name" value="LytTR"/>
    <property type="match status" value="1"/>
</dbReference>
<dbReference type="Gene3D" id="3.40.50.2300">
    <property type="match status" value="1"/>
</dbReference>
<keyword evidence="2" id="KW-0238">DNA-binding</keyword>
<dbReference type="InterPro" id="IPR011006">
    <property type="entry name" value="CheY-like_superfamily"/>
</dbReference>
<sequence length="240" mass="28830">MMRIAVCDDEIILTSEMESLLLKIAKENDVSVDIDVYFDGNKLTDSIYSGEKVDLIYLNIEDENDIDTAREIRAMDKHALIICVSSKDKYIRRLFEIDTFRFMDKPVDKELFERYFLDAYLKIHERAVCFTYRFNKEVHNISLENIIYFESQGRKIFIHTREGRRDYFFGKMNEIEQELKGSQFQFLRTHQSFLVNTMYIKSLLKACVRIRDGRKIPVSEDRRRFVKERYCELIERERGF</sequence>
<dbReference type="InterPro" id="IPR007492">
    <property type="entry name" value="LytTR_DNA-bd_dom"/>
</dbReference>
<accession>A0ABZ3F0F0</accession>
<protein>
    <submittedName>
        <fullName evidence="2">LytTR family DNA-binding domain-containing protein</fullName>
    </submittedName>
</protein>
<name>A0ABZ3F0F0_9FIRM</name>
<dbReference type="SUPFAM" id="SSF52172">
    <property type="entry name" value="CheY-like"/>
    <property type="match status" value="1"/>
</dbReference>